<feature type="transmembrane region" description="Helical" evidence="6">
    <location>
        <begin position="82"/>
        <end position="101"/>
    </location>
</feature>
<reference evidence="7 8" key="1">
    <citation type="submission" date="2016-12" db="EMBL/GenBank/DDBJ databases">
        <title>The draft genome sequence of Actinophytocola xinjiangensis.</title>
        <authorList>
            <person name="Wang W."/>
            <person name="Yuan L."/>
        </authorList>
    </citation>
    <scope>NUCLEOTIDE SEQUENCE [LARGE SCALE GENOMIC DNA]</scope>
    <source>
        <strain evidence="7 8">CGMCC 4.4663</strain>
    </source>
</reference>
<feature type="transmembrane region" description="Helical" evidence="6">
    <location>
        <begin position="108"/>
        <end position="127"/>
    </location>
</feature>
<evidence type="ECO:0000313" key="8">
    <source>
        <dbReference type="Proteomes" id="UP000185696"/>
    </source>
</evidence>
<dbReference type="PANTHER" id="PTHR31885:SF6">
    <property type="entry name" value="GH04784P"/>
    <property type="match status" value="1"/>
</dbReference>
<evidence type="ECO:0000256" key="1">
    <source>
        <dbReference type="ARBA" id="ARBA00004141"/>
    </source>
</evidence>
<comment type="caution">
    <text evidence="7">The sequence shown here is derived from an EMBL/GenBank/DDBJ whole genome shotgun (WGS) entry which is preliminary data.</text>
</comment>
<keyword evidence="5 6" id="KW-0472">Membrane</keyword>
<comment type="similarity">
    <text evidence="2">Belongs to the TMEM86 family.</text>
</comment>
<evidence type="ECO:0000256" key="2">
    <source>
        <dbReference type="ARBA" id="ARBA00007375"/>
    </source>
</evidence>
<keyword evidence="4 6" id="KW-1133">Transmembrane helix</keyword>
<dbReference type="GO" id="GO:0016787">
    <property type="term" value="F:hydrolase activity"/>
    <property type="evidence" value="ECO:0007669"/>
    <property type="project" value="TreeGrafter"/>
</dbReference>
<dbReference type="RefSeq" id="WP_075137344.1">
    <property type="nucleotide sequence ID" value="NZ_MSIF01000026.1"/>
</dbReference>
<dbReference type="Pfam" id="PF07947">
    <property type="entry name" value="YhhN"/>
    <property type="match status" value="1"/>
</dbReference>
<protein>
    <submittedName>
        <fullName evidence="7">Lysoplasmalogenase</fullName>
    </submittedName>
</protein>
<dbReference type="AlphaFoldDB" id="A0A7Z0WHV4"/>
<feature type="transmembrane region" description="Helical" evidence="6">
    <location>
        <begin position="133"/>
        <end position="152"/>
    </location>
</feature>
<evidence type="ECO:0000256" key="3">
    <source>
        <dbReference type="ARBA" id="ARBA00022692"/>
    </source>
</evidence>
<comment type="subcellular location">
    <subcellularLocation>
        <location evidence="1">Membrane</location>
        <topology evidence="1">Multi-pass membrane protein</topology>
    </subcellularLocation>
</comment>
<feature type="transmembrane region" description="Helical" evidence="6">
    <location>
        <begin position="190"/>
        <end position="209"/>
    </location>
</feature>
<proteinExistence type="inferred from homology"/>
<dbReference type="EMBL" id="MSIF01000026">
    <property type="protein sequence ID" value="OLF05713.1"/>
    <property type="molecule type" value="Genomic_DNA"/>
</dbReference>
<dbReference type="Proteomes" id="UP000185696">
    <property type="component" value="Unassembled WGS sequence"/>
</dbReference>
<evidence type="ECO:0000256" key="4">
    <source>
        <dbReference type="ARBA" id="ARBA00022989"/>
    </source>
</evidence>
<name>A0A7Z0WHV4_9PSEU</name>
<keyword evidence="8" id="KW-1185">Reference proteome</keyword>
<gene>
    <name evidence="7" type="ORF">BLA60_34955</name>
</gene>
<organism evidence="7 8">
    <name type="scientific">Actinophytocola xinjiangensis</name>
    <dbReference type="NCBI Taxonomy" id="485602"/>
    <lineage>
        <taxon>Bacteria</taxon>
        <taxon>Bacillati</taxon>
        <taxon>Actinomycetota</taxon>
        <taxon>Actinomycetes</taxon>
        <taxon>Pseudonocardiales</taxon>
        <taxon>Pseudonocardiaceae</taxon>
    </lineage>
</organism>
<dbReference type="PANTHER" id="PTHR31885">
    <property type="entry name" value="GH04784P"/>
    <property type="match status" value="1"/>
</dbReference>
<sequence length="221" mass="22513">MRTIPTRAAGALFLALAAGHLATQLAGADTAAQATQFLLMPALAAVVLTVPPGPLTRPLLVALGFSWLGDSVPALFTGDTAFLTMVGLFLCAQITYAVAFWPLRGESVLGRPAVAVYVAAFGGLLVACVPGAGGLLVPVVVYGLCLTLVAVLSTGVHRLAGIGGALFFVSDGLIALRAFADWYTPPVPGFWVMLTYVAGQALITAGVLARQRVPVAAGTPA</sequence>
<dbReference type="OrthoDB" id="4227931at2"/>
<dbReference type="GO" id="GO:0016020">
    <property type="term" value="C:membrane"/>
    <property type="evidence" value="ECO:0007669"/>
    <property type="project" value="UniProtKB-SubCell"/>
</dbReference>
<accession>A0A7Z0WHV4</accession>
<evidence type="ECO:0000256" key="6">
    <source>
        <dbReference type="SAM" id="Phobius"/>
    </source>
</evidence>
<dbReference type="InterPro" id="IPR012506">
    <property type="entry name" value="TMEM86B-like"/>
</dbReference>
<evidence type="ECO:0000256" key="5">
    <source>
        <dbReference type="ARBA" id="ARBA00023136"/>
    </source>
</evidence>
<keyword evidence="3 6" id="KW-0812">Transmembrane</keyword>
<evidence type="ECO:0000313" key="7">
    <source>
        <dbReference type="EMBL" id="OLF05713.1"/>
    </source>
</evidence>